<evidence type="ECO:0000256" key="8">
    <source>
        <dbReference type="HAMAP-Rule" id="MF_00235"/>
    </source>
</evidence>
<dbReference type="HAMAP" id="MF_00235">
    <property type="entry name" value="Adenylate_kinase_Adk"/>
    <property type="match status" value="1"/>
</dbReference>
<feature type="binding site" evidence="8">
    <location>
        <position position="171"/>
    </location>
    <ligand>
        <name>AMP</name>
        <dbReference type="ChEBI" id="CHEBI:456215"/>
    </ligand>
</feature>
<dbReference type="AlphaFoldDB" id="A0A223HZN0"/>
<feature type="region of interest" description="NMP" evidence="8">
    <location>
        <begin position="30"/>
        <end position="59"/>
    </location>
</feature>
<sequence length="216" mass="24394">MRVILLGPPGAGKGTQAERITKDYEIPHISTGDIFRYNIKNNTELGKLAKQYTEKGLLVPDDVTNKIVEDRLSKDDCKDGFLLDGYPRNVIQAESLGKYLENKGLKIDHVLNIIVDRDELVKRLSGRRVCPSCGATYHIVTKPPKVEGICDHCGEKLIQRTDDNIESVLKRLEVYEDETKPLVEYYGKLNLIRNIDGNKPVNEVYKEIQALIGDEV</sequence>
<dbReference type="RefSeq" id="WP_094397431.1">
    <property type="nucleotide sequence ID" value="NZ_CP016893.1"/>
</dbReference>
<evidence type="ECO:0000256" key="9">
    <source>
        <dbReference type="RuleBase" id="RU003330"/>
    </source>
</evidence>
<keyword evidence="6 8" id="KW-0862">Zinc</keyword>
<gene>
    <name evidence="8" type="primary">adk</name>
    <name evidence="12" type="ORF">Thert_01929</name>
</gene>
<dbReference type="FunFam" id="3.40.50.300:FF:000106">
    <property type="entry name" value="Adenylate kinase mitochondrial"/>
    <property type="match status" value="1"/>
</dbReference>
<feature type="binding site" evidence="8">
    <location>
        <position position="36"/>
    </location>
    <ligand>
        <name>AMP</name>
        <dbReference type="ChEBI" id="CHEBI:456215"/>
    </ligand>
</feature>
<evidence type="ECO:0000256" key="6">
    <source>
        <dbReference type="ARBA" id="ARBA00022833"/>
    </source>
</evidence>
<comment type="catalytic activity">
    <reaction evidence="8 10">
        <text>AMP + ATP = 2 ADP</text>
        <dbReference type="Rhea" id="RHEA:12973"/>
        <dbReference type="ChEBI" id="CHEBI:30616"/>
        <dbReference type="ChEBI" id="CHEBI:456215"/>
        <dbReference type="ChEBI" id="CHEBI:456216"/>
        <dbReference type="EC" id="2.7.4.3"/>
    </reaction>
</comment>
<dbReference type="PRINTS" id="PR00094">
    <property type="entry name" value="ADENYLTKNASE"/>
</dbReference>
<dbReference type="PROSITE" id="PS00113">
    <property type="entry name" value="ADENYLATE_KINASE"/>
    <property type="match status" value="1"/>
</dbReference>
<feature type="binding site" evidence="8">
    <location>
        <position position="199"/>
    </location>
    <ligand>
        <name>ATP</name>
        <dbReference type="ChEBI" id="CHEBI:30616"/>
    </ligand>
</feature>
<evidence type="ECO:0000256" key="5">
    <source>
        <dbReference type="ARBA" id="ARBA00022777"/>
    </source>
</evidence>
<keyword evidence="7 8" id="KW-0067">ATP-binding</keyword>
<feature type="binding site" evidence="8">
    <location>
        <begin position="10"/>
        <end position="15"/>
    </location>
    <ligand>
        <name>ATP</name>
        <dbReference type="ChEBI" id="CHEBI:30616"/>
    </ligand>
</feature>
<dbReference type="InterPro" id="IPR033690">
    <property type="entry name" value="Adenylat_kinase_CS"/>
</dbReference>
<evidence type="ECO:0000259" key="11">
    <source>
        <dbReference type="Pfam" id="PF05191"/>
    </source>
</evidence>
<dbReference type="GO" id="GO:0044209">
    <property type="term" value="P:AMP salvage"/>
    <property type="evidence" value="ECO:0007669"/>
    <property type="project" value="UniProtKB-UniRule"/>
</dbReference>
<evidence type="ECO:0000313" key="12">
    <source>
        <dbReference type="EMBL" id="AST57899.1"/>
    </source>
</evidence>
<dbReference type="Pfam" id="PF00406">
    <property type="entry name" value="ADK"/>
    <property type="match status" value="1"/>
</dbReference>
<dbReference type="NCBIfam" id="NF001380">
    <property type="entry name" value="PRK00279.1-2"/>
    <property type="match status" value="1"/>
</dbReference>
<feature type="binding site" evidence="8">
    <location>
        <position position="150"/>
    </location>
    <ligand>
        <name>Zn(2+)</name>
        <dbReference type="ChEBI" id="CHEBI:29105"/>
        <note>structural</note>
    </ligand>
</feature>
<evidence type="ECO:0000256" key="4">
    <source>
        <dbReference type="ARBA" id="ARBA00022741"/>
    </source>
</evidence>
<comment type="similarity">
    <text evidence="8 9">Belongs to the adenylate kinase family.</text>
</comment>
<comment type="subunit">
    <text evidence="8 10">Monomer.</text>
</comment>
<feature type="binding site" evidence="8">
    <location>
        <begin position="85"/>
        <end position="88"/>
    </location>
    <ligand>
        <name>AMP</name>
        <dbReference type="ChEBI" id="CHEBI:456215"/>
    </ligand>
</feature>
<dbReference type="InterPro" id="IPR027417">
    <property type="entry name" value="P-loop_NTPase"/>
</dbReference>
<dbReference type="InterPro" id="IPR007862">
    <property type="entry name" value="Adenylate_kinase_lid-dom"/>
</dbReference>
<feature type="region of interest" description="LID" evidence="8">
    <location>
        <begin position="126"/>
        <end position="163"/>
    </location>
</feature>
<evidence type="ECO:0000313" key="13">
    <source>
        <dbReference type="Proteomes" id="UP000214975"/>
    </source>
</evidence>
<dbReference type="InterPro" id="IPR006259">
    <property type="entry name" value="Adenyl_kin_sub"/>
</dbReference>
<dbReference type="GO" id="GO:0008270">
    <property type="term" value="F:zinc ion binding"/>
    <property type="evidence" value="ECO:0007669"/>
    <property type="project" value="UniProtKB-UniRule"/>
</dbReference>
<evidence type="ECO:0000256" key="1">
    <source>
        <dbReference type="ARBA" id="ARBA00022679"/>
    </source>
</evidence>
<accession>A0A223HZN0</accession>
<feature type="binding site" evidence="8">
    <location>
        <position position="130"/>
    </location>
    <ligand>
        <name>Zn(2+)</name>
        <dbReference type="ChEBI" id="CHEBI:29105"/>
        <note>structural</note>
    </ligand>
</feature>
<dbReference type="InterPro" id="IPR000850">
    <property type="entry name" value="Adenylat/UMP-CMP_kin"/>
</dbReference>
<keyword evidence="8" id="KW-0963">Cytoplasm</keyword>
<feature type="binding site" evidence="8">
    <location>
        <begin position="136"/>
        <end position="137"/>
    </location>
    <ligand>
        <name>ATP</name>
        <dbReference type="ChEBI" id="CHEBI:30616"/>
    </ligand>
</feature>
<keyword evidence="4 8" id="KW-0547">Nucleotide-binding</keyword>
<dbReference type="SUPFAM" id="SSF52540">
    <property type="entry name" value="P-loop containing nucleoside triphosphate hydrolases"/>
    <property type="match status" value="1"/>
</dbReference>
<comment type="domain">
    <text evidence="8">Consists of three domains, a large central CORE domain and two small peripheral domains, NMPbind and LID, which undergo movements during catalysis. The LID domain closes over the site of phosphoryl transfer upon ATP binding. Assembling and dissambling the active center during each catalytic cycle provides an effective means to prevent ATP hydrolysis. Some bacteria have evolved a zinc-coordinating structure that stabilizes the LID domain.</text>
</comment>
<dbReference type="Gene3D" id="3.40.50.300">
    <property type="entry name" value="P-loop containing nucleotide triphosphate hydrolases"/>
    <property type="match status" value="1"/>
</dbReference>
<evidence type="ECO:0000256" key="10">
    <source>
        <dbReference type="RuleBase" id="RU003331"/>
    </source>
</evidence>
<dbReference type="NCBIfam" id="TIGR01351">
    <property type="entry name" value="adk"/>
    <property type="match status" value="1"/>
</dbReference>
<evidence type="ECO:0000256" key="2">
    <source>
        <dbReference type="ARBA" id="ARBA00022723"/>
    </source>
</evidence>
<reference evidence="12 13" key="1">
    <citation type="submission" date="2016-08" db="EMBL/GenBank/DDBJ databases">
        <title>A novel genetic cassette of butanologenic Thermoanaerobacterium thermosaccharolyticum that directly convert cellulose to butanol.</title>
        <authorList>
            <person name="Li T."/>
            <person name="He J."/>
        </authorList>
    </citation>
    <scope>NUCLEOTIDE SEQUENCE [LARGE SCALE GENOMIC DNA]</scope>
    <source>
        <strain evidence="12 13">TG57</strain>
    </source>
</reference>
<keyword evidence="2 8" id="KW-0479">Metal-binding</keyword>
<evidence type="ECO:0000256" key="3">
    <source>
        <dbReference type="ARBA" id="ARBA00022727"/>
    </source>
</evidence>
<keyword evidence="3 8" id="KW-0545">Nucleotide biosynthesis</keyword>
<feature type="binding site" evidence="8">
    <location>
        <position position="133"/>
    </location>
    <ligand>
        <name>Zn(2+)</name>
        <dbReference type="ChEBI" id="CHEBI:29105"/>
        <note>structural</note>
    </ligand>
</feature>
<feature type="domain" description="Adenylate kinase active site lid" evidence="11">
    <location>
        <begin position="127"/>
        <end position="162"/>
    </location>
</feature>
<comment type="function">
    <text evidence="8">Catalyzes the reversible transfer of the terminal phosphate group between ATP and AMP. Plays an important role in cellular energy homeostasis and in adenine nucleotide metabolism.</text>
</comment>
<dbReference type="GO" id="GO:0004017">
    <property type="term" value="F:AMP kinase activity"/>
    <property type="evidence" value="ECO:0007669"/>
    <property type="project" value="UniProtKB-UniRule"/>
</dbReference>
<dbReference type="EMBL" id="CP016893">
    <property type="protein sequence ID" value="AST57899.1"/>
    <property type="molecule type" value="Genomic_DNA"/>
</dbReference>
<dbReference type="CDD" id="cd01428">
    <property type="entry name" value="ADK"/>
    <property type="match status" value="1"/>
</dbReference>
<dbReference type="UniPathway" id="UPA00588">
    <property type="reaction ID" value="UER00649"/>
</dbReference>
<dbReference type="EC" id="2.7.4.3" evidence="8 10"/>
<keyword evidence="5 8" id="KW-0418">Kinase</keyword>
<feature type="binding site" evidence="8">
    <location>
        <position position="31"/>
    </location>
    <ligand>
        <name>AMP</name>
        <dbReference type="ChEBI" id="CHEBI:456215"/>
    </ligand>
</feature>
<evidence type="ECO:0000256" key="7">
    <source>
        <dbReference type="ARBA" id="ARBA00022840"/>
    </source>
</evidence>
<feature type="binding site" evidence="8">
    <location>
        <begin position="57"/>
        <end position="59"/>
    </location>
    <ligand>
        <name>AMP</name>
        <dbReference type="ChEBI" id="CHEBI:456215"/>
    </ligand>
</feature>
<comment type="subcellular location">
    <subcellularLocation>
        <location evidence="8 10">Cytoplasm</location>
    </subcellularLocation>
</comment>
<keyword evidence="1 8" id="KW-0808">Transferase</keyword>
<feature type="binding site" evidence="8">
    <location>
        <position position="127"/>
    </location>
    <ligand>
        <name>ATP</name>
        <dbReference type="ChEBI" id="CHEBI:30616"/>
    </ligand>
</feature>
<dbReference type="NCBIfam" id="NF001381">
    <property type="entry name" value="PRK00279.1-3"/>
    <property type="match status" value="1"/>
</dbReference>
<name>A0A223HZN0_THETR</name>
<dbReference type="Proteomes" id="UP000214975">
    <property type="component" value="Chromosome"/>
</dbReference>
<proteinExistence type="inferred from homology"/>
<dbReference type="GO" id="GO:0005524">
    <property type="term" value="F:ATP binding"/>
    <property type="evidence" value="ECO:0007669"/>
    <property type="project" value="UniProtKB-UniRule"/>
</dbReference>
<protein>
    <recommendedName>
        <fullName evidence="8 10">Adenylate kinase</fullName>
        <shortName evidence="8">AK</shortName>
        <ecNumber evidence="8 10">2.7.4.3</ecNumber>
    </recommendedName>
    <alternativeName>
        <fullName evidence="8">ATP-AMP transphosphorylase</fullName>
    </alternativeName>
    <alternativeName>
        <fullName evidence="8">ATP:AMP phosphotransferase</fullName>
    </alternativeName>
    <alternativeName>
        <fullName evidence="8">Adenylate monophosphate kinase</fullName>
    </alternativeName>
</protein>
<feature type="binding site" evidence="8">
    <location>
        <position position="153"/>
    </location>
    <ligand>
        <name>Zn(2+)</name>
        <dbReference type="ChEBI" id="CHEBI:29105"/>
        <note>structural</note>
    </ligand>
</feature>
<dbReference type="GO" id="GO:0005737">
    <property type="term" value="C:cytoplasm"/>
    <property type="evidence" value="ECO:0007669"/>
    <property type="project" value="UniProtKB-SubCell"/>
</dbReference>
<feature type="binding site" evidence="8">
    <location>
        <position position="92"/>
    </location>
    <ligand>
        <name>AMP</name>
        <dbReference type="ChEBI" id="CHEBI:456215"/>
    </ligand>
</feature>
<dbReference type="PANTHER" id="PTHR23359">
    <property type="entry name" value="NUCLEOTIDE KINASE"/>
    <property type="match status" value="1"/>
</dbReference>
<dbReference type="Pfam" id="PF05191">
    <property type="entry name" value="ADK_lid"/>
    <property type="match status" value="1"/>
</dbReference>
<feature type="binding site" evidence="8">
    <location>
        <position position="160"/>
    </location>
    <ligand>
        <name>AMP</name>
        <dbReference type="ChEBI" id="CHEBI:456215"/>
    </ligand>
</feature>
<dbReference type="NCBIfam" id="NF011100">
    <property type="entry name" value="PRK14527.1"/>
    <property type="match status" value="1"/>
</dbReference>
<organism evidence="12 13">
    <name type="scientific">Thermoanaerobacterium thermosaccharolyticum</name>
    <name type="common">Clostridium thermosaccharolyticum</name>
    <dbReference type="NCBI Taxonomy" id="1517"/>
    <lineage>
        <taxon>Bacteria</taxon>
        <taxon>Bacillati</taxon>
        <taxon>Bacillota</taxon>
        <taxon>Clostridia</taxon>
        <taxon>Thermoanaerobacterales</taxon>
        <taxon>Thermoanaerobacteraceae</taxon>
        <taxon>Thermoanaerobacterium</taxon>
    </lineage>
</organism>
<comment type="pathway">
    <text evidence="8">Purine metabolism; AMP biosynthesis via salvage pathway; AMP from ADP: step 1/1.</text>
</comment>